<feature type="region of interest" description="Disordered" evidence="1">
    <location>
        <begin position="437"/>
        <end position="486"/>
    </location>
</feature>
<protein>
    <submittedName>
        <fullName evidence="2">Predicted protein</fullName>
    </submittedName>
</protein>
<evidence type="ECO:0000313" key="2">
    <source>
        <dbReference type="EMBL" id="EDR03164.1"/>
    </source>
</evidence>
<reference evidence="2 3" key="1">
    <citation type="journal article" date="2008" name="Nature">
        <title>The genome of Laccaria bicolor provides insights into mycorrhizal symbiosis.</title>
        <authorList>
            <person name="Martin F."/>
            <person name="Aerts A."/>
            <person name="Ahren D."/>
            <person name="Brun A."/>
            <person name="Danchin E.G.J."/>
            <person name="Duchaussoy F."/>
            <person name="Gibon J."/>
            <person name="Kohler A."/>
            <person name="Lindquist E."/>
            <person name="Pereda V."/>
            <person name="Salamov A."/>
            <person name="Shapiro H.J."/>
            <person name="Wuyts J."/>
            <person name="Blaudez D."/>
            <person name="Buee M."/>
            <person name="Brokstein P."/>
            <person name="Canbaeck B."/>
            <person name="Cohen D."/>
            <person name="Courty P.E."/>
            <person name="Coutinho P.M."/>
            <person name="Delaruelle C."/>
            <person name="Detter J.C."/>
            <person name="Deveau A."/>
            <person name="DiFazio S."/>
            <person name="Duplessis S."/>
            <person name="Fraissinet-Tachet L."/>
            <person name="Lucic E."/>
            <person name="Frey-Klett P."/>
            <person name="Fourrey C."/>
            <person name="Feussner I."/>
            <person name="Gay G."/>
            <person name="Grimwood J."/>
            <person name="Hoegger P.J."/>
            <person name="Jain P."/>
            <person name="Kilaru S."/>
            <person name="Labbe J."/>
            <person name="Lin Y.C."/>
            <person name="Legue V."/>
            <person name="Le Tacon F."/>
            <person name="Marmeisse R."/>
            <person name="Melayah D."/>
            <person name="Montanini B."/>
            <person name="Muratet M."/>
            <person name="Nehls U."/>
            <person name="Niculita-Hirzel H."/>
            <person name="Oudot-Le Secq M.P."/>
            <person name="Peter M."/>
            <person name="Quesneville H."/>
            <person name="Rajashekar B."/>
            <person name="Reich M."/>
            <person name="Rouhier N."/>
            <person name="Schmutz J."/>
            <person name="Yin T."/>
            <person name="Chalot M."/>
            <person name="Henrissat B."/>
            <person name="Kuees U."/>
            <person name="Lucas S."/>
            <person name="Van de Peer Y."/>
            <person name="Podila G.K."/>
            <person name="Polle A."/>
            <person name="Pukkila P.J."/>
            <person name="Richardson P.M."/>
            <person name="Rouze P."/>
            <person name="Sanders I.R."/>
            <person name="Stajich J.E."/>
            <person name="Tunlid A."/>
            <person name="Tuskan G."/>
            <person name="Grigoriev I.V."/>
        </authorList>
    </citation>
    <scope>NUCLEOTIDE SEQUENCE [LARGE SCALE GENOMIC DNA]</scope>
    <source>
        <strain evidence="3">S238N-H82 / ATCC MYA-4686</strain>
    </source>
</reference>
<dbReference type="AlphaFoldDB" id="B0DQR8"/>
<feature type="compositionally biased region" description="Polar residues" evidence="1">
    <location>
        <begin position="471"/>
        <end position="486"/>
    </location>
</feature>
<feature type="region of interest" description="Disordered" evidence="1">
    <location>
        <begin position="12"/>
        <end position="110"/>
    </location>
</feature>
<dbReference type="OrthoDB" id="2118965at2759"/>
<dbReference type="Proteomes" id="UP000001194">
    <property type="component" value="Unassembled WGS sequence"/>
</dbReference>
<dbReference type="RefSeq" id="XP_001886305.1">
    <property type="nucleotide sequence ID" value="XM_001886270.1"/>
</dbReference>
<keyword evidence="3" id="KW-1185">Reference proteome</keyword>
<feature type="compositionally biased region" description="Polar residues" evidence="1">
    <location>
        <begin position="60"/>
        <end position="71"/>
    </location>
</feature>
<accession>B0DQR8</accession>
<dbReference type="PANTHER" id="PTHR38703:SF1">
    <property type="entry name" value="ALLERGEN"/>
    <property type="match status" value="1"/>
</dbReference>
<name>B0DQR8_LACBS</name>
<dbReference type="GeneID" id="6081927"/>
<feature type="compositionally biased region" description="Basic and acidic residues" evidence="1">
    <location>
        <begin position="437"/>
        <end position="450"/>
    </location>
</feature>
<dbReference type="KEGG" id="lbc:LACBIDRAFT_307699"/>
<evidence type="ECO:0000313" key="3">
    <source>
        <dbReference type="Proteomes" id="UP000001194"/>
    </source>
</evidence>
<feature type="compositionally biased region" description="Gly residues" evidence="1">
    <location>
        <begin position="190"/>
        <end position="202"/>
    </location>
</feature>
<dbReference type="STRING" id="486041.B0DQR8"/>
<dbReference type="InParanoid" id="B0DQR8"/>
<feature type="compositionally biased region" description="Low complexity" evidence="1">
    <location>
        <begin position="33"/>
        <end position="45"/>
    </location>
</feature>
<feature type="region of interest" description="Disordered" evidence="1">
    <location>
        <begin position="122"/>
        <end position="208"/>
    </location>
</feature>
<dbReference type="PANTHER" id="PTHR38703">
    <property type="entry name" value="CHROMOSOME 8, WHOLE GENOME SHOTGUN SEQUENCE"/>
    <property type="match status" value="1"/>
</dbReference>
<evidence type="ECO:0000256" key="1">
    <source>
        <dbReference type="SAM" id="MobiDB-lite"/>
    </source>
</evidence>
<dbReference type="HOGENOM" id="CLU_569934_0_0_1"/>
<sequence length="486" mass="51457">MGIGSAVKNMLSGDEINHNPNSAVAGDSTMPETVGTTGGTTATSTINKLPSGSGPGTTGRTSLDNPTTRTSMAAMPSEMHHQAGTHPTSPSTGDYSTHPSGNPGTKSGAAAAASPFAVGAGLTGTAGTTKKRGNGLFGVRSSKEVPRTTPSATTDVVDGRPEGAVGTGGVAPAQRGDVYDSEGTHRRGLFGTGTGTTAGTGTGALKHHLHSAGTTTTAVHEPHHPAMGRIVDLPQDAKDIEHITDELNPVTHEVVRTIETEEVSRVQEHERHIHHIQHHMQPLIAREELPEEHTDHRYPPTQIREVVANNVEDTALLDGLLRQHQDTCKHAEKERIIVDKGTVVNEHIHHHVHHIIQPVIEKETIDKRRIHATIPIHTVTHEAPVVHQSQVHDPVPIETFVKKAHGAVPQSAIKKKVLHGQSSRHVDGVAEELERDLHLGKDAPMREEKVGAGGGQSKLSQRPMSGGGDTFTKSTAGAPTLGTSRN</sequence>
<gene>
    <name evidence="2" type="ORF">LACBIDRAFT_307699</name>
</gene>
<proteinExistence type="predicted"/>
<organism evidence="3">
    <name type="scientific">Laccaria bicolor (strain S238N-H82 / ATCC MYA-4686)</name>
    <name type="common">Bicoloured deceiver</name>
    <name type="synonym">Laccaria laccata var. bicolor</name>
    <dbReference type="NCBI Taxonomy" id="486041"/>
    <lineage>
        <taxon>Eukaryota</taxon>
        <taxon>Fungi</taxon>
        <taxon>Dikarya</taxon>
        <taxon>Basidiomycota</taxon>
        <taxon>Agaricomycotina</taxon>
        <taxon>Agaricomycetes</taxon>
        <taxon>Agaricomycetidae</taxon>
        <taxon>Agaricales</taxon>
        <taxon>Agaricineae</taxon>
        <taxon>Hydnangiaceae</taxon>
        <taxon>Laccaria</taxon>
    </lineage>
</organism>
<feature type="compositionally biased region" description="Polar residues" evidence="1">
    <location>
        <begin position="85"/>
        <end position="105"/>
    </location>
</feature>
<dbReference type="EMBL" id="DS547126">
    <property type="protein sequence ID" value="EDR03164.1"/>
    <property type="molecule type" value="Genomic_DNA"/>
</dbReference>